<feature type="repeat" description="TPR" evidence="3">
    <location>
        <begin position="182"/>
        <end position="215"/>
    </location>
</feature>
<dbReference type="Proteomes" id="UP000264589">
    <property type="component" value="Unassembled WGS sequence"/>
</dbReference>
<reference evidence="4 5" key="1">
    <citation type="submission" date="2018-08" db="EMBL/GenBank/DDBJ databases">
        <title>Parvularcula sp. SM1705, isolated from surface water of the South Sea China.</title>
        <authorList>
            <person name="Sun L."/>
        </authorList>
    </citation>
    <scope>NUCLEOTIDE SEQUENCE [LARGE SCALE GENOMIC DNA]</scope>
    <source>
        <strain evidence="4 5">SM1705</strain>
    </source>
</reference>
<sequence length="610" mass="66308">MRDEELEAMDNATISGLLNQAAAALKGANPALALQLTDQIIASRADVGPAHYLRGAAKAMLGDGAAAEAAFRQALKLAPDIIPARIALAKLLDQSGRSRDAVRLVGEHPGAPVPDLLFLSAEIRLRFGEFEAAESDCERLISIAPADSRARVLRGRVYIDSHKYAQAEEILTDAAEKAPNSPTAFFYLARARTQQGKTRAAREALKKAAALRPNAPSILQEQARAAYSDGDTEAALGFLEHAIEIEPRNPNLHRDLSQIRFMKGDDDHLRSFREVLANAPYDIGILSVYAGAARAGKDPQTALPQLDAAINAGVDHAYLWDARAQIHIMLDNISQGVADTDRAGTAPGIDHSTHLNRCSAYLSANLPEKALPLAEDLVQAAPLDQLALAYRLTAMCALDDPAAEEFINPDILTNQQAIDCPDGFDSLEDFNTALKARLLELHGAEREPIDQSLRGGTQTELFPLLEDDPLIRQLADMLLTNVRRFADGLPRQDGHPFLGAIPEKFEFSGIWTVCLRDGGHHASHVHPEGWLSSAYYVSLPASARNSNSGEGALNIGRPPMKALNEKLPGRLVPPREGYLTLFPSYLWHGTEPFHSEEPRITVAFDIAPRR</sequence>
<keyword evidence="2 3" id="KW-0802">TPR repeat</keyword>
<dbReference type="OrthoDB" id="9783136at2"/>
<comment type="caution">
    <text evidence="4">The sequence shown here is derived from an EMBL/GenBank/DDBJ whole genome shotgun (WGS) entry which is preliminary data.</text>
</comment>
<evidence type="ECO:0000313" key="5">
    <source>
        <dbReference type="Proteomes" id="UP000264589"/>
    </source>
</evidence>
<dbReference type="RefSeq" id="WP_116390963.1">
    <property type="nucleotide sequence ID" value="NZ_QUQO01000001.1"/>
</dbReference>
<dbReference type="Gene3D" id="2.60.120.620">
    <property type="entry name" value="q2cbj1_9rhob like domain"/>
    <property type="match status" value="1"/>
</dbReference>
<organism evidence="4 5">
    <name type="scientific">Parvularcula marina</name>
    <dbReference type="NCBI Taxonomy" id="2292771"/>
    <lineage>
        <taxon>Bacteria</taxon>
        <taxon>Pseudomonadati</taxon>
        <taxon>Pseudomonadota</taxon>
        <taxon>Alphaproteobacteria</taxon>
        <taxon>Parvularculales</taxon>
        <taxon>Parvularculaceae</taxon>
        <taxon>Parvularcula</taxon>
    </lineage>
</organism>
<dbReference type="EMBL" id="QUQO01000001">
    <property type="protein sequence ID" value="RFB04334.1"/>
    <property type="molecule type" value="Genomic_DNA"/>
</dbReference>
<keyword evidence="1" id="KW-0677">Repeat</keyword>
<dbReference type="PANTHER" id="PTHR44858">
    <property type="entry name" value="TETRATRICOPEPTIDE REPEAT PROTEIN 6"/>
    <property type="match status" value="1"/>
</dbReference>
<dbReference type="InterPro" id="IPR012668">
    <property type="entry name" value="CHP02466"/>
</dbReference>
<feature type="repeat" description="TPR" evidence="3">
    <location>
        <begin position="148"/>
        <end position="181"/>
    </location>
</feature>
<name>A0A371RFV4_9PROT</name>
<feature type="repeat" description="TPR" evidence="3">
    <location>
        <begin position="216"/>
        <end position="249"/>
    </location>
</feature>
<protein>
    <recommendedName>
        <fullName evidence="6">Tetratricopeptide repeat protein</fullName>
    </recommendedName>
</protein>
<accession>A0A371RFV4</accession>
<dbReference type="AlphaFoldDB" id="A0A371RFV4"/>
<evidence type="ECO:0000313" key="4">
    <source>
        <dbReference type="EMBL" id="RFB04334.1"/>
    </source>
</evidence>
<evidence type="ECO:0000256" key="2">
    <source>
        <dbReference type="ARBA" id="ARBA00022803"/>
    </source>
</evidence>
<dbReference type="InterPro" id="IPR019734">
    <property type="entry name" value="TPR_rpt"/>
</dbReference>
<dbReference type="PANTHER" id="PTHR44858:SF1">
    <property type="entry name" value="UDP-N-ACETYLGLUCOSAMINE--PEPTIDE N-ACETYLGLUCOSAMINYLTRANSFERASE SPINDLY-RELATED"/>
    <property type="match status" value="1"/>
</dbReference>
<dbReference type="InterPro" id="IPR011990">
    <property type="entry name" value="TPR-like_helical_dom_sf"/>
</dbReference>
<dbReference type="InParanoid" id="A0A371RFV4"/>
<dbReference type="SMART" id="SM00028">
    <property type="entry name" value="TPR"/>
    <property type="match status" value="5"/>
</dbReference>
<dbReference type="Pfam" id="PF13759">
    <property type="entry name" value="2OG-FeII_Oxy_5"/>
    <property type="match status" value="1"/>
</dbReference>
<gene>
    <name evidence="4" type="ORF">DX908_02965</name>
</gene>
<dbReference type="Pfam" id="PF13432">
    <property type="entry name" value="TPR_16"/>
    <property type="match status" value="1"/>
</dbReference>
<evidence type="ECO:0000256" key="3">
    <source>
        <dbReference type="PROSITE-ProRule" id="PRU00339"/>
    </source>
</evidence>
<dbReference type="PROSITE" id="PS50005">
    <property type="entry name" value="TPR"/>
    <property type="match status" value="3"/>
</dbReference>
<dbReference type="InterPro" id="IPR050498">
    <property type="entry name" value="Ycf3"/>
</dbReference>
<keyword evidence="5" id="KW-1185">Reference proteome</keyword>
<evidence type="ECO:0008006" key="6">
    <source>
        <dbReference type="Google" id="ProtNLM"/>
    </source>
</evidence>
<evidence type="ECO:0000256" key="1">
    <source>
        <dbReference type="ARBA" id="ARBA00022737"/>
    </source>
</evidence>
<dbReference type="SUPFAM" id="SSF48452">
    <property type="entry name" value="TPR-like"/>
    <property type="match status" value="2"/>
</dbReference>
<proteinExistence type="predicted"/>
<dbReference type="Gene3D" id="1.25.40.10">
    <property type="entry name" value="Tetratricopeptide repeat domain"/>
    <property type="match status" value="3"/>
</dbReference>